<keyword evidence="2" id="KW-1185">Reference proteome</keyword>
<gene>
    <name evidence="1" type="ORF">F5148DRAFT_501425</name>
</gene>
<comment type="caution">
    <text evidence="1">The sequence shown here is derived from an EMBL/GenBank/DDBJ whole genome shotgun (WGS) entry which is preliminary data.</text>
</comment>
<evidence type="ECO:0000313" key="1">
    <source>
        <dbReference type="EMBL" id="KAI9452502.1"/>
    </source>
</evidence>
<dbReference type="Proteomes" id="UP001207468">
    <property type="component" value="Unassembled WGS sequence"/>
</dbReference>
<organism evidence="1 2">
    <name type="scientific">Russula earlei</name>
    <dbReference type="NCBI Taxonomy" id="71964"/>
    <lineage>
        <taxon>Eukaryota</taxon>
        <taxon>Fungi</taxon>
        <taxon>Dikarya</taxon>
        <taxon>Basidiomycota</taxon>
        <taxon>Agaricomycotina</taxon>
        <taxon>Agaricomycetes</taxon>
        <taxon>Russulales</taxon>
        <taxon>Russulaceae</taxon>
        <taxon>Russula</taxon>
    </lineage>
</organism>
<proteinExistence type="predicted"/>
<reference evidence="1" key="1">
    <citation type="submission" date="2021-03" db="EMBL/GenBank/DDBJ databases">
        <title>Evolutionary priming and transition to the ectomycorrhizal habit in an iconic lineage of mushroom-forming fungi: is preadaptation a requirement?</title>
        <authorList>
            <consortium name="DOE Joint Genome Institute"/>
            <person name="Looney B.P."/>
            <person name="Miyauchi S."/>
            <person name="Morin E."/>
            <person name="Drula E."/>
            <person name="Courty P.E."/>
            <person name="Chicoki N."/>
            <person name="Fauchery L."/>
            <person name="Kohler A."/>
            <person name="Kuo A."/>
            <person name="LaButti K."/>
            <person name="Pangilinan J."/>
            <person name="Lipzen A."/>
            <person name="Riley R."/>
            <person name="Andreopoulos W."/>
            <person name="He G."/>
            <person name="Johnson J."/>
            <person name="Barry K.W."/>
            <person name="Grigoriev I.V."/>
            <person name="Nagy L."/>
            <person name="Hibbett D."/>
            <person name="Henrissat B."/>
            <person name="Matheny P.B."/>
            <person name="Labbe J."/>
            <person name="Martin A.F."/>
        </authorList>
    </citation>
    <scope>NUCLEOTIDE SEQUENCE</scope>
    <source>
        <strain evidence="1">BPL698</strain>
    </source>
</reference>
<sequence>MFSCVRDQGFLGFTGVRFHFCFRAFSDSLFPLPSLSAIAHCPISQASLHGDTAWPGRGDDAANSPPAALSAVRDMSCMCFPSFLPSVFLFLLSFSSQAAVVMTMSLSQWQSQCNGHDHDRDLGMAQAATNEPARDHSRLDQMRFCKTLQVSVCDLPVPAGFLLPDARPGFPATSTPSPSTLDGTISSLDTWMARNACAIIFDTPHEGRTAPSTPLPPSLHHPANTCRATAITFARAFSQQPTRMKANGPAQRYSPTFIILPQRMLCRRMRPLNKSTRHTKAECPAQRHSLAISITPAHAARSRSPLRTRSPEKKAHPKMKAEQSRPMPLTARCSGFQVLFFPSFLFFCVLASVCDLPVPAGFLLPDARLANFHTHTQTLLSRDGFPHARCHALSCVHFLGQLSLSPSFPSPCGCVTKCKPVDYVTFSGCNVMIS</sequence>
<dbReference type="EMBL" id="JAGFNK010000334">
    <property type="protein sequence ID" value="KAI9452502.1"/>
    <property type="molecule type" value="Genomic_DNA"/>
</dbReference>
<name>A0ACC0TYP3_9AGAM</name>
<evidence type="ECO:0000313" key="2">
    <source>
        <dbReference type="Proteomes" id="UP001207468"/>
    </source>
</evidence>
<protein>
    <submittedName>
        <fullName evidence="1">Uncharacterized protein</fullName>
    </submittedName>
</protein>
<accession>A0ACC0TYP3</accession>